<dbReference type="PROSITE" id="PS51192">
    <property type="entry name" value="HELICASE_ATP_BIND_1"/>
    <property type="match status" value="1"/>
</dbReference>
<dbReference type="InterPro" id="IPR001650">
    <property type="entry name" value="Helicase_C-like"/>
</dbReference>
<feature type="region of interest" description="Disordered" evidence="5">
    <location>
        <begin position="504"/>
        <end position="524"/>
    </location>
</feature>
<feature type="compositionally biased region" description="Low complexity" evidence="5">
    <location>
        <begin position="1009"/>
        <end position="1024"/>
    </location>
</feature>
<evidence type="ECO:0000256" key="4">
    <source>
        <dbReference type="ARBA" id="ARBA00022840"/>
    </source>
</evidence>
<dbReference type="EMBL" id="JXJN01009879">
    <property type="status" value="NOT_ANNOTATED_CDS"/>
    <property type="molecule type" value="Genomic_DNA"/>
</dbReference>
<evidence type="ECO:0000313" key="9">
    <source>
        <dbReference type="Proteomes" id="UP000092460"/>
    </source>
</evidence>
<evidence type="ECO:0000259" key="7">
    <source>
        <dbReference type="PROSITE" id="PS51194"/>
    </source>
</evidence>
<feature type="compositionally biased region" description="Polar residues" evidence="5">
    <location>
        <begin position="854"/>
        <end position="867"/>
    </location>
</feature>
<dbReference type="PANTHER" id="PTHR47959:SF13">
    <property type="entry name" value="ATP-DEPENDENT RNA HELICASE RHLE"/>
    <property type="match status" value="1"/>
</dbReference>
<feature type="compositionally biased region" description="Polar residues" evidence="5">
    <location>
        <begin position="716"/>
        <end position="730"/>
    </location>
</feature>
<evidence type="ECO:0000259" key="6">
    <source>
        <dbReference type="PROSITE" id="PS51192"/>
    </source>
</evidence>
<keyword evidence="4" id="KW-0067">ATP-binding</keyword>
<feature type="compositionally biased region" description="Acidic residues" evidence="5">
    <location>
        <begin position="958"/>
        <end position="988"/>
    </location>
</feature>
<dbReference type="PROSITE" id="PS51194">
    <property type="entry name" value="HELICASE_CTER"/>
    <property type="match status" value="1"/>
</dbReference>
<dbReference type="GO" id="GO:0003676">
    <property type="term" value="F:nucleic acid binding"/>
    <property type="evidence" value="ECO:0007669"/>
    <property type="project" value="InterPro"/>
</dbReference>
<dbReference type="InterPro" id="IPR027417">
    <property type="entry name" value="P-loop_NTPase"/>
</dbReference>
<feature type="compositionally biased region" description="Low complexity" evidence="5">
    <location>
        <begin position="693"/>
        <end position="705"/>
    </location>
</feature>
<evidence type="ECO:0000256" key="5">
    <source>
        <dbReference type="SAM" id="MobiDB-lite"/>
    </source>
</evidence>
<dbReference type="InterPro" id="IPR011545">
    <property type="entry name" value="DEAD/DEAH_box_helicase_dom"/>
</dbReference>
<evidence type="ECO:0000256" key="3">
    <source>
        <dbReference type="ARBA" id="ARBA00022806"/>
    </source>
</evidence>
<feature type="region of interest" description="Disordered" evidence="5">
    <location>
        <begin position="850"/>
        <end position="1024"/>
    </location>
</feature>
<accession>A0A1B0B887</accession>
<dbReference type="InterPro" id="IPR014001">
    <property type="entry name" value="Helicase_ATP-bd"/>
</dbReference>
<feature type="compositionally biased region" description="Low complexity" evidence="5">
    <location>
        <begin position="902"/>
        <end position="920"/>
    </location>
</feature>
<feature type="region of interest" description="Disordered" evidence="5">
    <location>
        <begin position="693"/>
        <end position="730"/>
    </location>
</feature>
<feature type="compositionally biased region" description="Polar residues" evidence="5">
    <location>
        <begin position="989"/>
        <end position="1008"/>
    </location>
</feature>
<organism evidence="8 9">
    <name type="scientific">Glossina palpalis gambiensis</name>
    <dbReference type="NCBI Taxonomy" id="67801"/>
    <lineage>
        <taxon>Eukaryota</taxon>
        <taxon>Metazoa</taxon>
        <taxon>Ecdysozoa</taxon>
        <taxon>Arthropoda</taxon>
        <taxon>Hexapoda</taxon>
        <taxon>Insecta</taxon>
        <taxon>Pterygota</taxon>
        <taxon>Neoptera</taxon>
        <taxon>Endopterygota</taxon>
        <taxon>Diptera</taxon>
        <taxon>Brachycera</taxon>
        <taxon>Muscomorpha</taxon>
        <taxon>Hippoboscoidea</taxon>
        <taxon>Glossinidae</taxon>
        <taxon>Glossina</taxon>
    </lineage>
</organism>
<dbReference type="GO" id="GO:0016787">
    <property type="term" value="F:hydrolase activity"/>
    <property type="evidence" value="ECO:0007669"/>
    <property type="project" value="UniProtKB-KW"/>
</dbReference>
<proteinExistence type="predicted"/>
<dbReference type="InterPro" id="IPR000629">
    <property type="entry name" value="RNA-helicase_DEAD-box_CS"/>
</dbReference>
<dbReference type="SUPFAM" id="SSF52540">
    <property type="entry name" value="P-loop containing nucleoside triphosphate hydrolases"/>
    <property type="match status" value="1"/>
</dbReference>
<evidence type="ECO:0000313" key="8">
    <source>
        <dbReference type="EnsemblMetazoa" id="GPPI022056-PA"/>
    </source>
</evidence>
<reference evidence="9" key="1">
    <citation type="submission" date="2015-01" db="EMBL/GenBank/DDBJ databases">
        <authorList>
            <person name="Aksoy S."/>
            <person name="Warren W."/>
            <person name="Wilson R.K."/>
        </authorList>
    </citation>
    <scope>NUCLEOTIDE SEQUENCE [LARGE SCALE GENOMIC DNA]</scope>
    <source>
        <strain evidence="9">IAEA</strain>
    </source>
</reference>
<feature type="compositionally biased region" description="Low complexity" evidence="5">
    <location>
        <begin position="506"/>
        <end position="524"/>
    </location>
</feature>
<name>A0A1B0B887_9MUSC</name>
<dbReference type="STRING" id="67801.A0A1B0B887"/>
<feature type="domain" description="Helicase C-terminal" evidence="7">
    <location>
        <begin position="261"/>
        <end position="408"/>
    </location>
</feature>
<dbReference type="VEuPathDB" id="VectorBase:GPPI022056"/>
<dbReference type="PROSITE" id="PS00039">
    <property type="entry name" value="DEAD_ATP_HELICASE"/>
    <property type="match status" value="1"/>
</dbReference>
<keyword evidence="9" id="KW-1185">Reference proteome</keyword>
<dbReference type="AlphaFoldDB" id="A0A1B0B887"/>
<reference evidence="8" key="2">
    <citation type="submission" date="2020-05" db="UniProtKB">
        <authorList>
            <consortium name="EnsemblMetazoa"/>
        </authorList>
    </citation>
    <scope>IDENTIFICATION</scope>
    <source>
        <strain evidence="8">IAEA</strain>
    </source>
</reference>
<evidence type="ECO:0000256" key="1">
    <source>
        <dbReference type="ARBA" id="ARBA00022741"/>
    </source>
</evidence>
<dbReference type="SMART" id="SM00487">
    <property type="entry name" value="DEXDc"/>
    <property type="match status" value="1"/>
</dbReference>
<dbReference type="EnsemblMetazoa" id="GPPI022056-RA">
    <property type="protein sequence ID" value="GPPI022056-PA"/>
    <property type="gene ID" value="GPPI022056"/>
</dbReference>
<sequence>MGENTVAHVLDSKLRTEDVRLKKSAPFSKMMLNEPVRKGLYAAGFVYPTIIQSAAIPIGKSGMDILVQSKSGTGKTMIFCCIILEAYKPDIPEPQSLVVAPTREIAVQIEDVLNRIGKYAQGFRSVCVIGGLDAAEDRRRLQGARAIVGTPGRLLHLIQNEVLNTSQIKILVLDEADKMYTHSFRQNLQRIQKALPARQQTIACSATFCDNLDQEVANIMRNPLLISTENRATLLVGVKQFVYELPEFKTSILEMEAKLDGLRYIFGCVAFKQCLIFAGSQSRADSYRNYLEKDGWPCELISGSQDQKTRLEKFRKFREFKTRILLATDLMSRGVDSEYVNLVINMELPQDVITYLHRIGRAGRFGSHGLAISFISSEKDVQLFRKLTGQVGSGMKVLIFPPKQTDSDKKPKKEIRDLWDFSKNEDEANYYGVFNTEPKNVAPLAVQDTVSLSSGNSENKENQSLAMNIASNQSSIDTNTFRIDSKDSALNVNDLAGVELEQKQPQLHVAQSQSHHSSSQYLASSNTIDDASSIAADSLRSSQQDISRYQSILMRKAAIPTLVEFLVDHDSLKQNDSKNKEETRPHKLNIDLFDNYTKEVLNGEQSNTVSVSTTMDDPVLSSQKLAKLKTLLIDKPTLSESAPHIPPVDFYTDFVNFQEGDSSSEEIDKNTFILSVTTPSNAQESLEELQYTSAETIESSTTSSAKPEVKHFPSPAHNQPSKNLSINTPNLVMPTGNQPLKLSINKIGQIEITSIIAHDNSLLNSEENSVTVPSHQQIPSESDSHVSPTNTESNGNSSAAQDQPCKNLNTNESNIVMSTGIQQPMLPINKIAQIEIPPIIPHNNSLLNSEENSVTVPSHQQMSAENDFNSERSGGSSGFEERTSASKSSDEGTSEAKCAFIQQQQQQQQQQEEQLVSEYDSSSDIESSESKDYEHDRADACEQDDNSGSSSEHYFNTDNEDEEEYDEEEEDVNDIGEELEAELEEEPENNQNTSASYNRTSSANATTFSNESSDSSEQSYNESNQEAYNRWVDLYLNQMTLIQDYVKFVTYIKDHKEFPG</sequence>
<dbReference type="Proteomes" id="UP000092460">
    <property type="component" value="Unassembled WGS sequence"/>
</dbReference>
<feature type="domain" description="Helicase ATP-binding" evidence="6">
    <location>
        <begin position="56"/>
        <end position="226"/>
    </location>
</feature>
<evidence type="ECO:0000256" key="2">
    <source>
        <dbReference type="ARBA" id="ARBA00022801"/>
    </source>
</evidence>
<protein>
    <submittedName>
        <fullName evidence="8">Uncharacterized protein</fullName>
    </submittedName>
</protein>
<keyword evidence="3" id="KW-0347">Helicase</keyword>
<dbReference type="GO" id="GO:0003724">
    <property type="term" value="F:RNA helicase activity"/>
    <property type="evidence" value="ECO:0007669"/>
    <property type="project" value="TreeGrafter"/>
</dbReference>
<dbReference type="Gene3D" id="3.40.50.300">
    <property type="entry name" value="P-loop containing nucleotide triphosphate hydrolases"/>
    <property type="match status" value="2"/>
</dbReference>
<dbReference type="Pfam" id="PF00270">
    <property type="entry name" value="DEAD"/>
    <property type="match status" value="1"/>
</dbReference>
<feature type="compositionally biased region" description="Basic and acidic residues" evidence="5">
    <location>
        <begin position="879"/>
        <end position="890"/>
    </location>
</feature>
<dbReference type="GO" id="GO:0005829">
    <property type="term" value="C:cytosol"/>
    <property type="evidence" value="ECO:0007669"/>
    <property type="project" value="TreeGrafter"/>
</dbReference>
<dbReference type="CDD" id="cd18787">
    <property type="entry name" value="SF2_C_DEAD"/>
    <property type="match status" value="1"/>
</dbReference>
<feature type="region of interest" description="Disordered" evidence="5">
    <location>
        <begin position="766"/>
        <end position="810"/>
    </location>
</feature>
<dbReference type="PANTHER" id="PTHR47959">
    <property type="entry name" value="ATP-DEPENDENT RNA HELICASE RHLE-RELATED"/>
    <property type="match status" value="1"/>
</dbReference>
<dbReference type="InterPro" id="IPR050079">
    <property type="entry name" value="DEAD_box_RNA_helicase"/>
</dbReference>
<feature type="compositionally biased region" description="Polar residues" evidence="5">
    <location>
        <begin position="946"/>
        <end position="957"/>
    </location>
</feature>
<keyword evidence="2" id="KW-0378">Hydrolase</keyword>
<dbReference type="SMART" id="SM00490">
    <property type="entry name" value="HELICc"/>
    <property type="match status" value="1"/>
</dbReference>
<dbReference type="Pfam" id="PF00271">
    <property type="entry name" value="Helicase_C"/>
    <property type="match status" value="1"/>
</dbReference>
<feature type="compositionally biased region" description="Basic and acidic residues" evidence="5">
    <location>
        <begin position="928"/>
        <end position="940"/>
    </location>
</feature>
<dbReference type="GO" id="GO:0005524">
    <property type="term" value="F:ATP binding"/>
    <property type="evidence" value="ECO:0007669"/>
    <property type="project" value="UniProtKB-KW"/>
</dbReference>
<keyword evidence="1" id="KW-0547">Nucleotide-binding</keyword>